<proteinExistence type="predicted"/>
<gene>
    <name evidence="2" type="ORF">EGYM00392_LOCUS6853</name>
</gene>
<reference evidence="2" key="1">
    <citation type="submission" date="2021-01" db="EMBL/GenBank/DDBJ databases">
        <authorList>
            <person name="Corre E."/>
            <person name="Pelletier E."/>
            <person name="Niang G."/>
            <person name="Scheremetjew M."/>
            <person name="Finn R."/>
            <person name="Kale V."/>
            <person name="Holt S."/>
            <person name="Cochrane G."/>
            <person name="Meng A."/>
            <person name="Brown T."/>
            <person name="Cohen L."/>
        </authorList>
    </citation>
    <scope>NUCLEOTIDE SEQUENCE</scope>
    <source>
        <strain evidence="2">NIES-381</strain>
    </source>
</reference>
<name>A0A7S1N450_9EUGL</name>
<dbReference type="AlphaFoldDB" id="A0A7S1N450"/>
<feature type="region of interest" description="Disordered" evidence="1">
    <location>
        <begin position="1"/>
        <end position="40"/>
    </location>
</feature>
<sequence length="460" mass="50071">MTSFLTPIPSLRLYPPTPTPGPTGPAGQCDNSCSGRPPLHAPIPARRAMYHSKAGEMDTGFAFDVPTLEIEGVTPLLPVPKAKDSWENFSPVLSFSSPPAGSDNLSIKGLVVRRTSRSRSFQSSYSGYSGSALERMGSGERFSMAASQDAASSHSELSDMDLGTPLRRKAGFNDVLSVREFLLAESVSRELAPDPEGAHSMEPEEDKDAYMDAHYAPDGDPGDLPAADADDAEMEAMLDEADDKFQQQILDLREKQLKFLAQEATDRVQTESKASLGSPQLKGRRGLKNARAIRSASLRLNRQPHRYRVGTAPSLAYAALQSKKPLKEQAKAKLRALLGRSEEEVSRRQEAERLQVVVDQWLVFRNAVVAAYGTSSLAWPEEIKYTYAVCFNKVAGQLTSSDFTHPAFPSTIPFDISIFDPASLRVAGYPRAPAPDSKRMTGTVPSVGRRMPGIAGTRAR</sequence>
<feature type="region of interest" description="Disordered" evidence="1">
    <location>
        <begin position="433"/>
        <end position="460"/>
    </location>
</feature>
<dbReference type="EMBL" id="HBGA01017687">
    <property type="protein sequence ID" value="CAD8995796.1"/>
    <property type="molecule type" value="Transcribed_RNA"/>
</dbReference>
<accession>A0A7S1N450</accession>
<evidence type="ECO:0000256" key="1">
    <source>
        <dbReference type="SAM" id="MobiDB-lite"/>
    </source>
</evidence>
<evidence type="ECO:0000313" key="2">
    <source>
        <dbReference type="EMBL" id="CAD8995796.1"/>
    </source>
</evidence>
<protein>
    <submittedName>
        <fullName evidence="2">Uncharacterized protein</fullName>
    </submittedName>
</protein>
<organism evidence="2">
    <name type="scientific">Eutreptiella gymnastica</name>
    <dbReference type="NCBI Taxonomy" id="73025"/>
    <lineage>
        <taxon>Eukaryota</taxon>
        <taxon>Discoba</taxon>
        <taxon>Euglenozoa</taxon>
        <taxon>Euglenida</taxon>
        <taxon>Spirocuta</taxon>
        <taxon>Euglenophyceae</taxon>
        <taxon>Eutreptiales</taxon>
        <taxon>Eutreptiaceae</taxon>
        <taxon>Eutreptiella</taxon>
    </lineage>
</organism>